<dbReference type="HOGENOM" id="CLU_276578_0_0_14"/>
<dbReference type="InterPro" id="IPR007326">
    <property type="entry name" value="Lipoprotein-assoc_dom"/>
</dbReference>
<reference evidence="2 3" key="1">
    <citation type="journal article" date="2002" name="Nucleic Acids Res.">
        <title>The complete genomic sequence of Mycoplasma penetrans, an intracellular bacterial pathogen in humans.</title>
        <authorList>
            <person name="Sasaki Y."/>
            <person name="Ishikawa J."/>
            <person name="Yamashita A."/>
            <person name="Oshima K."/>
            <person name="Kenri T."/>
            <person name="Furuya K."/>
            <person name="Yoshino C."/>
            <person name="Horino A."/>
            <person name="Shiba T."/>
            <person name="Sasaki T."/>
            <person name="Hattori M."/>
        </authorList>
    </citation>
    <scope>NUCLEOTIDE SEQUENCE [LARGE SCALE GENOMIC DNA]</scope>
    <source>
        <strain evidence="2 3">HF-2</strain>
    </source>
</reference>
<feature type="domain" description="Lipoprotein-associated type-17" evidence="1">
    <location>
        <begin position="702"/>
        <end position="795"/>
    </location>
</feature>
<dbReference type="STRING" id="272633.gene:10731369"/>
<evidence type="ECO:0000313" key="2">
    <source>
        <dbReference type="EMBL" id="BAC44058.1"/>
    </source>
</evidence>
<dbReference type="InParanoid" id="Q8EWD8"/>
<dbReference type="KEGG" id="mpe:MYPE2670"/>
<dbReference type="Proteomes" id="UP000002522">
    <property type="component" value="Chromosome"/>
</dbReference>
<feature type="domain" description="Lipoprotein-associated type-17" evidence="1">
    <location>
        <begin position="805"/>
        <end position="890"/>
    </location>
</feature>
<protein>
    <recommendedName>
        <fullName evidence="1">Lipoprotein-associated type-17 domain-containing protein</fullName>
    </recommendedName>
</protein>
<dbReference type="EMBL" id="BA000026">
    <property type="protein sequence ID" value="BAC44058.1"/>
    <property type="molecule type" value="Genomic_DNA"/>
</dbReference>
<organism evidence="2 3">
    <name type="scientific">Malacoplasma penetrans (strain HF-2)</name>
    <name type="common">Mycoplasma penetrans</name>
    <dbReference type="NCBI Taxonomy" id="272633"/>
    <lineage>
        <taxon>Bacteria</taxon>
        <taxon>Bacillati</taxon>
        <taxon>Mycoplasmatota</taxon>
        <taxon>Mycoplasmoidales</taxon>
        <taxon>Mycoplasmoidaceae</taxon>
        <taxon>Malacoplasma</taxon>
    </lineage>
</organism>
<evidence type="ECO:0000259" key="1">
    <source>
        <dbReference type="Pfam" id="PF04200"/>
    </source>
</evidence>
<feature type="domain" description="Lipoprotein-associated type-17" evidence="1">
    <location>
        <begin position="39"/>
        <end position="106"/>
    </location>
</feature>
<sequence>MNKLSKKLSLIITSSILSIAAGISVALPISQNLVKDSSITNINSISQATTESKVIPSEVNDQNANISTKNGPVTFMGNTITALDWYGNKMWDIDFSKQVPDKNGTVSGNSYDGAWPRAWYNWDYNRSDDTIWVLGFWSSNNKKQPLFEIKASDGTFTKHEVDYNKFSTDLPNPNVTSAYRFISALSSGKVMIYGGAGSTYDAKGILYDPKTKTAELIKGNSAEKSILPIGDNSFGENYRWYFFNLIPIANNKNLVEVFPFSSKATTDDTEAAKNASYDIYFLLVDDNLNMAYTTGTWSSKIKVADAMQGYRNTQATPQRDYYSLLDGRVVTVVYNTAIIIDAKNTNDIKYGVFPMSETKWIKSWAFDSNQNLYFKFKNESKIYKVSGTAWETLDNNLKNESISPQIYLDLSGVSDITKHANNLIIYNVYGYTGQLMMVNSIHNDYVNTKNSESITVESNPEEYGLAFGVTQNKTNQNEGDNVGILNGPNSILKASDFELSSSARTSKIPSEITKDDIETSNGFLKNSTDFKITKMDDEKGEIEIECQLYQIPWFTTTLPNDISPKTVTKSYTTSNKIADKTSWKNLTASTDYDFLNMKPSKITSEDLTNLDPFQVSFQSQVVVNAQGQQLYPKKTYTVSSQDDKTGKVGVKIKYEYIPMGITYISTTSPKIYETTHTYDVFKNSDSASFKFMGQTSNSNNSINITQVSELKNLLSANTLPSSFLSLNNSGDKTNSGFLQFINTNTSKGYPISKMKFTVTANDTAGTLTIKADMPTAYSPLNKDESFTATYTNLNKSTNYKFNFKNISQIGSQNINSILPSAVTDGDIINNFIEYTGFSSNDFSITKTVDDENGTLTVAINLDKNYAEAIGKGNVGFSNYSATRTFSGFMTKDQYNQRFDVQFVSDSDNKLIQLKQMQVSKIVETFNNTTSTSLTVDGTTYSNLKDLIEKLLIQSKGTSIPSNWANNNLITATMHADNAQGTISFYVKIDKSIVTGSNSDINLVVNYTGFVKGNVVDTGDNLSFVADNMLKSYLLSNKDVTEEEFNKFNPTTFANWLQEKDNERALKLISYKSGEYEQLLADKTKYKLAVIANETQRTVSIFINFNSVSNSQSLKEYSVTYTI</sequence>
<accession>Q8EWD8</accession>
<gene>
    <name evidence="2" type="ordered locus">MYPE2670</name>
</gene>
<keyword evidence="3" id="KW-1185">Reference proteome</keyword>
<dbReference type="eggNOG" id="ENOG5030N7C">
    <property type="taxonomic scope" value="Bacteria"/>
</dbReference>
<feature type="domain" description="Lipoprotein-associated type-17" evidence="1">
    <location>
        <begin position="490"/>
        <end position="574"/>
    </location>
</feature>
<feature type="domain" description="Lipoprotein-associated type-17" evidence="1">
    <location>
        <begin position="580"/>
        <end position="675"/>
    </location>
</feature>
<dbReference type="Pfam" id="PF04200">
    <property type="entry name" value="Lipoprotein_17"/>
    <property type="match status" value="5"/>
</dbReference>
<dbReference type="AlphaFoldDB" id="Q8EWD8"/>
<proteinExistence type="predicted"/>
<evidence type="ECO:0000313" key="3">
    <source>
        <dbReference type="Proteomes" id="UP000002522"/>
    </source>
</evidence>
<name>Q8EWD8_MALP2</name>
<dbReference type="RefSeq" id="WP_011077094.1">
    <property type="nucleotide sequence ID" value="NC_004432.1"/>
</dbReference>